<dbReference type="InterPro" id="IPR043141">
    <property type="entry name" value="Ribosomal_uL10-like_sf"/>
</dbReference>
<dbReference type="InterPro" id="IPR050323">
    <property type="entry name" value="Ribosomal_protein_uL10"/>
</dbReference>
<dbReference type="FunFam" id="3.90.105.20:FF:000001">
    <property type="entry name" value="60S acidic ribosomal protein P0"/>
    <property type="match status" value="1"/>
</dbReference>
<evidence type="ECO:0000256" key="2">
    <source>
        <dbReference type="ARBA" id="ARBA00022730"/>
    </source>
</evidence>
<proteinExistence type="inferred from homology"/>
<comment type="caution">
    <text evidence="9">The sequence shown here is derived from an EMBL/GenBank/DDBJ whole genome shotgun (WGS) entry which is preliminary data.</text>
</comment>
<feature type="domain" description="Large ribosomal subunit protein uL10-like insertion" evidence="7">
    <location>
        <begin position="112"/>
        <end position="182"/>
    </location>
</feature>
<keyword evidence="3 6" id="KW-0694">RNA-binding</keyword>
<evidence type="ECO:0000259" key="7">
    <source>
        <dbReference type="Pfam" id="PF17777"/>
    </source>
</evidence>
<evidence type="ECO:0000256" key="1">
    <source>
        <dbReference type="ARBA" id="ARBA00008889"/>
    </source>
</evidence>
<dbReference type="PANTHER" id="PTHR45699:SF3">
    <property type="entry name" value="LARGE RIBOSOMAL SUBUNIT PROTEIN UL10"/>
    <property type="match status" value="1"/>
</dbReference>
<dbReference type="Gene3D" id="3.90.105.20">
    <property type="match status" value="1"/>
</dbReference>
<dbReference type="InterPro" id="IPR022909">
    <property type="entry name" value="Ribosomal_uL10_arc"/>
</dbReference>
<dbReference type="PANTHER" id="PTHR45699">
    <property type="entry name" value="60S ACIDIC RIBOSOMAL PROTEIN P0"/>
    <property type="match status" value="1"/>
</dbReference>
<evidence type="ECO:0000313" key="8">
    <source>
        <dbReference type="EMBL" id="HGL41570.1"/>
    </source>
</evidence>
<dbReference type="EMBL" id="DTAD01000011">
    <property type="protein sequence ID" value="HGN89661.1"/>
    <property type="molecule type" value="Genomic_DNA"/>
</dbReference>
<dbReference type="GO" id="GO:0002181">
    <property type="term" value="P:cytoplasmic translation"/>
    <property type="evidence" value="ECO:0007669"/>
    <property type="project" value="TreeGrafter"/>
</dbReference>
<keyword evidence="5 6" id="KW-0687">Ribonucleoprotein</keyword>
<dbReference type="GO" id="GO:0022625">
    <property type="term" value="C:cytosolic large ribosomal subunit"/>
    <property type="evidence" value="ECO:0007669"/>
    <property type="project" value="TreeGrafter"/>
</dbReference>
<evidence type="ECO:0000256" key="3">
    <source>
        <dbReference type="ARBA" id="ARBA00022884"/>
    </source>
</evidence>
<dbReference type="AlphaFoldDB" id="A0A7C4E149"/>
<protein>
    <recommendedName>
        <fullName evidence="6">Large ribosomal subunit protein uL10</fullName>
    </recommendedName>
    <alternativeName>
        <fullName evidence="6">Acidic ribosomal protein P0 homolog</fullName>
    </alternativeName>
</protein>
<dbReference type="Pfam" id="PF17777">
    <property type="entry name" value="RL10P_insert"/>
    <property type="match status" value="1"/>
</dbReference>
<dbReference type="Gene3D" id="3.30.70.1730">
    <property type="match status" value="1"/>
</dbReference>
<dbReference type="InterPro" id="IPR043164">
    <property type="entry name" value="Ribosomal_uL10-like_insert_sf"/>
</dbReference>
<keyword evidence="4 6" id="KW-0689">Ribosomal protein</keyword>
<accession>A0A7C4E149</accession>
<comment type="similarity">
    <text evidence="1 6">Belongs to the universal ribosomal protein uL10 family.</text>
</comment>
<gene>
    <name evidence="9" type="primary">rplJ</name>
    <name evidence="6" type="synonym">rpl10</name>
    <name evidence="6" type="synonym">rplP0</name>
    <name evidence="9" type="ORF">ENT82_00815</name>
    <name evidence="8" type="ORF">ENU43_07920</name>
</gene>
<dbReference type="EMBL" id="DTCM01000093">
    <property type="protein sequence ID" value="HGL41570.1"/>
    <property type="molecule type" value="Genomic_DNA"/>
</dbReference>
<dbReference type="GO" id="GO:0000027">
    <property type="term" value="P:ribosomal large subunit assembly"/>
    <property type="evidence" value="ECO:0007669"/>
    <property type="project" value="TreeGrafter"/>
</dbReference>
<keyword evidence="2 6" id="KW-0699">rRNA-binding</keyword>
<dbReference type="SUPFAM" id="SSF160369">
    <property type="entry name" value="Ribosomal protein L10-like"/>
    <property type="match status" value="1"/>
</dbReference>
<sequence>MSTVVTRPSLVKKARLVEEVAELIKKYPVVAVFDLRSTRANTIHEMRKKLRGLCEIRVLKRTLFVKACRLAGKPELEKLVENIKVPVGFIFSSVNSFQLALTLEKNKVPMHAKAGEKADFDIWVPETNTGLPPGPILSDFGKLRIPTRIEGGQVWIAKDTLVAKKGEEISQLLASLLVKLDIKAVLRGVNLISAYEEGVILKAEDLVIDPVKIGQEIASAASLALAFAVNISYITRETLPQLLIRAETHAKALATEAGFYTRETLPTIFAKALAESNALARAAGVSE</sequence>
<dbReference type="Gene3D" id="6.10.140.760">
    <property type="match status" value="1"/>
</dbReference>
<dbReference type="InterPro" id="IPR001790">
    <property type="entry name" value="Ribosomal_uL10"/>
</dbReference>
<comment type="function">
    <text evidence="6">Forms part of the ribosomal stalk, playing a central role in the interaction of the ribosome with GTP-bound translation factors.</text>
</comment>
<evidence type="ECO:0000256" key="4">
    <source>
        <dbReference type="ARBA" id="ARBA00022980"/>
    </source>
</evidence>
<dbReference type="Pfam" id="PF00466">
    <property type="entry name" value="Ribosomal_L10"/>
    <property type="match status" value="1"/>
</dbReference>
<reference evidence="9" key="1">
    <citation type="journal article" date="2020" name="mSystems">
        <title>Genome- and Community-Level Interaction Insights into Carbon Utilization and Element Cycling Functions of Hydrothermarchaeota in Hydrothermal Sediment.</title>
        <authorList>
            <person name="Zhou Z."/>
            <person name="Liu Y."/>
            <person name="Xu W."/>
            <person name="Pan J."/>
            <person name="Luo Z.H."/>
            <person name="Li M."/>
        </authorList>
    </citation>
    <scope>NUCLEOTIDE SEQUENCE [LARGE SCALE GENOMIC DNA]</scope>
    <source>
        <strain evidence="9">SpSt-613</strain>
        <strain evidence="8">SpSt-669</strain>
    </source>
</reference>
<evidence type="ECO:0000256" key="5">
    <source>
        <dbReference type="ARBA" id="ARBA00023274"/>
    </source>
</evidence>
<dbReference type="InterPro" id="IPR040637">
    <property type="entry name" value="Ribosomal_uL10-like_insert"/>
</dbReference>
<name>A0A7C4E149_CALS0</name>
<comment type="subunit">
    <text evidence="6">Part of the 50S ribosomal subunit. Forms part of the ribosomal stalk which helps the ribosome interact with GTP-bound translation factors. Forms a heptameric L10(L12)2(L12)2(L12)2 complex, where L10 forms an elongated spine to which the L12 dimers bind in a sequential fashion.</text>
</comment>
<dbReference type="GO" id="GO:0003735">
    <property type="term" value="F:structural constituent of ribosome"/>
    <property type="evidence" value="ECO:0007669"/>
    <property type="project" value="TreeGrafter"/>
</dbReference>
<evidence type="ECO:0000256" key="6">
    <source>
        <dbReference type="HAMAP-Rule" id="MF_00280"/>
    </source>
</evidence>
<evidence type="ECO:0000313" key="9">
    <source>
        <dbReference type="EMBL" id="HGN89661.1"/>
    </source>
</evidence>
<dbReference type="HAMAP" id="MF_00280">
    <property type="entry name" value="Ribosomal_uL10_arch"/>
    <property type="match status" value="1"/>
</dbReference>
<dbReference type="GO" id="GO:0070180">
    <property type="term" value="F:large ribosomal subunit rRNA binding"/>
    <property type="evidence" value="ECO:0007669"/>
    <property type="project" value="UniProtKB-UniRule"/>
</dbReference>
<organism evidence="9">
    <name type="scientific">Caldiarchaeum subterraneum</name>
    <dbReference type="NCBI Taxonomy" id="311458"/>
    <lineage>
        <taxon>Archaea</taxon>
        <taxon>Nitrososphaerota</taxon>
        <taxon>Candidatus Caldarchaeales</taxon>
        <taxon>Candidatus Caldarchaeaceae</taxon>
        <taxon>Candidatus Caldarchaeum</taxon>
    </lineage>
</organism>